<dbReference type="STRING" id="502025.Hoch_0994"/>
<sequence>MNTADIDARQQTLDWQRANHTILAAGVAEVRADIEHFLARQSNAAAEPQALASVGLVDASGEPLVSTLDSLCRHFELTPLERKIILLCLGVETDSRFAALCARVHGDDEMAYPTLCLALRVFEADDWTVCSPHGSLRKWEIIELGQGRARIFQPIALSERILDYLLDNSGIDRRLQGMVQPVTGMLGNGDASAEEYAVAREVAGQLAGASSAAPMSPAIQLCGNDLLQNRRLAQMTAAALGCGLHALALECLPHDPTLLERALHLWEREAILGQSLLLVEHAEAERSAPPSGPPLSWVLDRLRGPLLVSSRSPQRGKLRRVVTVNVPDRQRQHAATSWAAFGVVSENRPDDHRA</sequence>
<evidence type="ECO:0000313" key="3">
    <source>
        <dbReference type="Proteomes" id="UP000001880"/>
    </source>
</evidence>
<reference evidence="2 3" key="1">
    <citation type="journal article" date="2010" name="Stand. Genomic Sci.">
        <title>Complete genome sequence of Haliangium ochraceum type strain (SMP-2).</title>
        <authorList>
            <consortium name="US DOE Joint Genome Institute (JGI-PGF)"/>
            <person name="Ivanova N."/>
            <person name="Daum C."/>
            <person name="Lang E."/>
            <person name="Abt B."/>
            <person name="Kopitz M."/>
            <person name="Saunders E."/>
            <person name="Lapidus A."/>
            <person name="Lucas S."/>
            <person name="Glavina Del Rio T."/>
            <person name="Nolan M."/>
            <person name="Tice H."/>
            <person name="Copeland A."/>
            <person name="Cheng J.F."/>
            <person name="Chen F."/>
            <person name="Bruce D."/>
            <person name="Goodwin L."/>
            <person name="Pitluck S."/>
            <person name="Mavromatis K."/>
            <person name="Pati A."/>
            <person name="Mikhailova N."/>
            <person name="Chen A."/>
            <person name="Palaniappan K."/>
            <person name="Land M."/>
            <person name="Hauser L."/>
            <person name="Chang Y.J."/>
            <person name="Jeffries C.D."/>
            <person name="Detter J.C."/>
            <person name="Brettin T."/>
            <person name="Rohde M."/>
            <person name="Goker M."/>
            <person name="Bristow J."/>
            <person name="Markowitz V."/>
            <person name="Eisen J.A."/>
            <person name="Hugenholtz P."/>
            <person name="Kyrpides N.C."/>
            <person name="Klenk H.P."/>
        </authorList>
    </citation>
    <scope>NUCLEOTIDE SEQUENCE [LARGE SCALE GENOMIC DNA]</scope>
    <source>
        <strain evidence="3">DSM 14365 / CIP 107738 / JCM 11303 / AJ 13395 / SMP-2</strain>
    </source>
</reference>
<accession>D0LQN5</accession>
<dbReference type="EMBL" id="CP001804">
    <property type="protein sequence ID" value="ACY13595.1"/>
    <property type="molecule type" value="Genomic_DNA"/>
</dbReference>
<dbReference type="AlphaFoldDB" id="D0LQN5"/>
<gene>
    <name evidence="2" type="ordered locus">Hoch_0994</name>
</gene>
<organism evidence="2 3">
    <name type="scientific">Haliangium ochraceum (strain DSM 14365 / JCM 11303 / SMP-2)</name>
    <dbReference type="NCBI Taxonomy" id="502025"/>
    <lineage>
        <taxon>Bacteria</taxon>
        <taxon>Pseudomonadati</taxon>
        <taxon>Myxococcota</taxon>
        <taxon>Polyangia</taxon>
        <taxon>Haliangiales</taxon>
        <taxon>Kofleriaceae</taxon>
        <taxon>Haliangium</taxon>
    </lineage>
</organism>
<evidence type="ECO:0000313" key="2">
    <source>
        <dbReference type="EMBL" id="ACY13595.1"/>
    </source>
</evidence>
<evidence type="ECO:0000259" key="1">
    <source>
        <dbReference type="Pfam" id="PF22977"/>
    </source>
</evidence>
<dbReference type="HOGENOM" id="CLU_782490_0_0_7"/>
<keyword evidence="3" id="KW-1185">Reference proteome</keyword>
<dbReference type="KEGG" id="hoh:Hoch_0994"/>
<dbReference type="RefSeq" id="WP_012826214.1">
    <property type="nucleotide sequence ID" value="NC_013440.1"/>
</dbReference>
<dbReference type="Pfam" id="PF22977">
    <property type="entry name" value="WHD"/>
    <property type="match status" value="1"/>
</dbReference>
<name>D0LQN5_HALO1</name>
<dbReference type="Proteomes" id="UP000001880">
    <property type="component" value="Chromosome"/>
</dbReference>
<dbReference type="OrthoDB" id="9806903at2"/>
<feature type="domain" description="Winged helix" evidence="1">
    <location>
        <begin position="65"/>
        <end position="178"/>
    </location>
</feature>
<protein>
    <recommendedName>
        <fullName evidence="1">Winged helix domain-containing protein</fullName>
    </recommendedName>
</protein>
<proteinExistence type="predicted"/>
<dbReference type="eggNOG" id="COG0464">
    <property type="taxonomic scope" value="Bacteria"/>
</dbReference>
<dbReference type="InterPro" id="IPR054472">
    <property type="entry name" value="WHD"/>
</dbReference>